<proteinExistence type="predicted"/>
<dbReference type="OrthoDB" id="273711at2"/>
<dbReference type="InterPro" id="IPR013783">
    <property type="entry name" value="Ig-like_fold"/>
</dbReference>
<sequence>MARLNRTWLGIFALGFVPLAMAAEPTPPTGTPQVFVPWANKFFKKDNPPSVIVHDFGTVPHGTMLTHKFTFTNIYDVPMQIIDVRKSCTCLDADPPQKVLQPNESADIVLTMNAAKFNGPNAQTFYVTFGPQYVSTAVIRVQANSRADVQLSPGHVNFGVVQQGAKAAQVVTIKYVGKMRDWKITEVVKPSGPLDVQLTDPKGPEFAVTVSLKADAPAGTILEPITLKTNDPTASLLQFNVAGVVQAPITVAPEKVKFEGVKLGDEQTQKVILRATKAFKVEAVADAGDGLTIEPGEVASPVQIITVKFKPVGTGAWKRELKLKTDLGEAPLTVELEAVQ</sequence>
<dbReference type="PANTHER" id="PTHR37833:SF1">
    <property type="entry name" value="SIGNAL PEPTIDE PROTEIN"/>
    <property type="match status" value="1"/>
</dbReference>
<name>A0A5C1A4A1_9BACT</name>
<evidence type="ECO:0000313" key="3">
    <source>
        <dbReference type="Proteomes" id="UP000324974"/>
    </source>
</evidence>
<dbReference type="Pfam" id="PF07610">
    <property type="entry name" value="DUF1573"/>
    <property type="match status" value="1"/>
</dbReference>
<organism evidence="2 3">
    <name type="scientific">Limnoglobus roseus</name>
    <dbReference type="NCBI Taxonomy" id="2598579"/>
    <lineage>
        <taxon>Bacteria</taxon>
        <taxon>Pseudomonadati</taxon>
        <taxon>Planctomycetota</taxon>
        <taxon>Planctomycetia</taxon>
        <taxon>Gemmatales</taxon>
        <taxon>Gemmataceae</taxon>
        <taxon>Limnoglobus</taxon>
    </lineage>
</organism>
<reference evidence="3" key="1">
    <citation type="submission" date="2019-08" db="EMBL/GenBank/DDBJ databases">
        <title>Limnoglobus roseus gen. nov., sp. nov., a novel freshwater planctomycete with a giant genome from the family Gemmataceae.</title>
        <authorList>
            <person name="Kulichevskaya I.S."/>
            <person name="Naumoff D.G."/>
            <person name="Miroshnikov K."/>
            <person name="Ivanova A."/>
            <person name="Philippov D.A."/>
            <person name="Hakobyan A."/>
            <person name="Rijpstra I.C."/>
            <person name="Sinninghe Damste J.S."/>
            <person name="Liesack W."/>
            <person name="Dedysh S.N."/>
        </authorList>
    </citation>
    <scope>NUCLEOTIDE SEQUENCE [LARGE SCALE GENOMIC DNA]</scope>
    <source>
        <strain evidence="3">PX52</strain>
    </source>
</reference>
<dbReference type="Proteomes" id="UP000324974">
    <property type="component" value="Chromosome"/>
</dbReference>
<gene>
    <name evidence="2" type="ORF">PX52LOC_00791</name>
</gene>
<evidence type="ECO:0000313" key="2">
    <source>
        <dbReference type="EMBL" id="QEL13931.1"/>
    </source>
</evidence>
<dbReference type="Gene3D" id="2.60.40.10">
    <property type="entry name" value="Immunoglobulins"/>
    <property type="match status" value="2"/>
</dbReference>
<keyword evidence="1" id="KW-0732">Signal</keyword>
<evidence type="ECO:0000256" key="1">
    <source>
        <dbReference type="SAM" id="SignalP"/>
    </source>
</evidence>
<feature type="chain" id="PRO_5023097562" description="DUF1573 domain-containing protein" evidence="1">
    <location>
        <begin position="23"/>
        <end position="340"/>
    </location>
</feature>
<accession>A0A5C1A4A1</accession>
<dbReference type="RefSeq" id="WP_149108860.1">
    <property type="nucleotide sequence ID" value="NZ_CP042425.1"/>
</dbReference>
<dbReference type="EMBL" id="CP042425">
    <property type="protein sequence ID" value="QEL13931.1"/>
    <property type="molecule type" value="Genomic_DNA"/>
</dbReference>
<keyword evidence="3" id="KW-1185">Reference proteome</keyword>
<feature type="signal peptide" evidence="1">
    <location>
        <begin position="1"/>
        <end position="22"/>
    </location>
</feature>
<dbReference type="AlphaFoldDB" id="A0A5C1A4A1"/>
<dbReference type="PANTHER" id="PTHR37833">
    <property type="entry name" value="LIPOPROTEIN-RELATED"/>
    <property type="match status" value="1"/>
</dbReference>
<evidence type="ECO:0008006" key="4">
    <source>
        <dbReference type="Google" id="ProtNLM"/>
    </source>
</evidence>
<dbReference type="InterPro" id="IPR011467">
    <property type="entry name" value="DUF1573"/>
</dbReference>
<dbReference type="KEGG" id="lrs:PX52LOC_00791"/>
<protein>
    <recommendedName>
        <fullName evidence="4">DUF1573 domain-containing protein</fullName>
    </recommendedName>
</protein>